<dbReference type="GO" id="GO:0045004">
    <property type="term" value="P:DNA replication proofreading"/>
    <property type="evidence" value="ECO:0007669"/>
    <property type="project" value="TreeGrafter"/>
</dbReference>
<dbReference type="Gene3D" id="3.40.50.10190">
    <property type="entry name" value="BRCT domain"/>
    <property type="match status" value="1"/>
</dbReference>
<dbReference type="CDD" id="cd06127">
    <property type="entry name" value="DEDDh"/>
    <property type="match status" value="1"/>
</dbReference>
<protein>
    <submittedName>
        <fullName evidence="8">NINE protein</fullName>
    </submittedName>
</protein>
<evidence type="ECO:0000256" key="5">
    <source>
        <dbReference type="ARBA" id="ARBA00023136"/>
    </source>
</evidence>
<dbReference type="Pfam" id="PF00533">
    <property type="entry name" value="BRCT"/>
    <property type="match status" value="1"/>
</dbReference>
<evidence type="ECO:0000256" key="3">
    <source>
        <dbReference type="ARBA" id="ARBA00022839"/>
    </source>
</evidence>
<dbReference type="InterPro" id="IPR012337">
    <property type="entry name" value="RNaseH-like_sf"/>
</dbReference>
<keyword evidence="3" id="KW-0378">Hydrolase</keyword>
<comment type="caution">
    <text evidence="8">The sequence shown here is derived from an EMBL/GenBank/DDBJ whole genome shotgun (WGS) entry which is preliminary data.</text>
</comment>
<evidence type="ECO:0000313" key="8">
    <source>
        <dbReference type="EMBL" id="HIZ41007.1"/>
    </source>
</evidence>
<dbReference type="FunFam" id="3.30.420.10:FF:000045">
    <property type="entry name" value="3'-5' exonuclease DinG"/>
    <property type="match status" value="1"/>
</dbReference>
<accession>A0A9D2EP22</accession>
<dbReference type="InterPro" id="IPR013520">
    <property type="entry name" value="Ribonucl_H"/>
</dbReference>
<dbReference type="CDD" id="cd17748">
    <property type="entry name" value="BRCT_DNA_ligase_like"/>
    <property type="match status" value="1"/>
</dbReference>
<feature type="domain" description="BRCT" evidence="7">
    <location>
        <begin position="301"/>
        <end position="390"/>
    </location>
</feature>
<organism evidence="8 9">
    <name type="scientific">Candidatus Gemmiger excrementigallinarum</name>
    <dbReference type="NCBI Taxonomy" id="2838609"/>
    <lineage>
        <taxon>Bacteria</taxon>
        <taxon>Bacillati</taxon>
        <taxon>Bacillota</taxon>
        <taxon>Clostridia</taxon>
        <taxon>Eubacteriales</taxon>
        <taxon>Gemmiger</taxon>
    </lineage>
</organism>
<dbReference type="AlphaFoldDB" id="A0A9D2EP22"/>
<dbReference type="InterPro" id="IPR007829">
    <property type="entry name" value="TM2"/>
</dbReference>
<dbReference type="SUPFAM" id="SSF53098">
    <property type="entry name" value="Ribonuclease H-like"/>
    <property type="match status" value="1"/>
</dbReference>
<gene>
    <name evidence="8" type="ORF">H9811_00425</name>
</gene>
<dbReference type="SUPFAM" id="SSF52113">
    <property type="entry name" value="BRCT domain"/>
    <property type="match status" value="1"/>
</dbReference>
<dbReference type="PROSITE" id="PS50172">
    <property type="entry name" value="BRCT"/>
    <property type="match status" value="1"/>
</dbReference>
<dbReference type="InterPro" id="IPR036420">
    <property type="entry name" value="BRCT_dom_sf"/>
</dbReference>
<keyword evidence="3" id="KW-0269">Exonuclease</keyword>
<name>A0A9D2EP22_9FIRM</name>
<evidence type="ECO:0000313" key="9">
    <source>
        <dbReference type="Proteomes" id="UP000824048"/>
    </source>
</evidence>
<dbReference type="InterPro" id="IPR036397">
    <property type="entry name" value="RNaseH_sf"/>
</dbReference>
<keyword evidence="4 6" id="KW-1133">Transmembrane helix</keyword>
<dbReference type="InterPro" id="IPR001357">
    <property type="entry name" value="BRCT_dom"/>
</dbReference>
<dbReference type="Proteomes" id="UP000824048">
    <property type="component" value="Unassembled WGS sequence"/>
</dbReference>
<keyword evidence="5 6" id="KW-0472">Membrane</keyword>
<sequence length="398" mass="43923">MSPLVRFAVTLLFGWTGIHRFLDHKIGTGVLYLLTFGLFGIGWVVDACIALARLASPQKVRPVPKPIPTPVPPSVPDLVPSSVFVPAIDPVCKISRSAFVSPTAKNLESIRSYVVLDTETTGLDRKTDRIVEISLARYEDGAQVDLYTTLVDPQIPIPPAASRVNHITDADVAGAPTFAQVWPDVLRMMQGALIVGHNVTFDLDMIGYSMPDSAAPLDVQYLDTLTLSKKAFPGRDTYKLASLVKDLGISTTQTHRAGDDVALTSQLFDRCRSAICEAYRKELAARRAERERKKAEKEAAYSWSPLLNKNFVFTGDFDHEREKLEGFLDAVGANLRQEVNGKTDYLVVGDLKNLPLWAVERKYYKAQEKIKAGSSIQIITETEYLKAIRSTVAMAPAK</sequence>
<evidence type="ECO:0000256" key="2">
    <source>
        <dbReference type="ARBA" id="ARBA00022692"/>
    </source>
</evidence>
<dbReference type="GO" id="GO:0005829">
    <property type="term" value="C:cytosol"/>
    <property type="evidence" value="ECO:0007669"/>
    <property type="project" value="TreeGrafter"/>
</dbReference>
<reference evidence="8" key="1">
    <citation type="journal article" date="2021" name="PeerJ">
        <title>Extensive microbial diversity within the chicken gut microbiome revealed by metagenomics and culture.</title>
        <authorList>
            <person name="Gilroy R."/>
            <person name="Ravi A."/>
            <person name="Getino M."/>
            <person name="Pursley I."/>
            <person name="Horton D.L."/>
            <person name="Alikhan N.F."/>
            <person name="Baker D."/>
            <person name="Gharbi K."/>
            <person name="Hall N."/>
            <person name="Watson M."/>
            <person name="Adriaenssens E.M."/>
            <person name="Foster-Nyarko E."/>
            <person name="Jarju S."/>
            <person name="Secka A."/>
            <person name="Antonio M."/>
            <person name="Oren A."/>
            <person name="Chaudhuri R.R."/>
            <person name="La Ragione R."/>
            <person name="Hildebrand F."/>
            <person name="Pallen M.J."/>
        </authorList>
    </citation>
    <scope>NUCLEOTIDE SEQUENCE</scope>
    <source>
        <strain evidence="8">ChiSxjej1B13-11774</strain>
    </source>
</reference>
<reference evidence="8" key="2">
    <citation type="submission" date="2021-04" db="EMBL/GenBank/DDBJ databases">
        <authorList>
            <person name="Gilroy R."/>
        </authorList>
    </citation>
    <scope>NUCLEOTIDE SEQUENCE</scope>
    <source>
        <strain evidence="8">ChiSxjej1B13-11774</strain>
    </source>
</reference>
<dbReference type="Pfam" id="PF05154">
    <property type="entry name" value="TM2"/>
    <property type="match status" value="1"/>
</dbReference>
<evidence type="ECO:0000256" key="1">
    <source>
        <dbReference type="ARBA" id="ARBA00004141"/>
    </source>
</evidence>
<dbReference type="PANTHER" id="PTHR30231">
    <property type="entry name" value="DNA POLYMERASE III SUBUNIT EPSILON"/>
    <property type="match status" value="1"/>
</dbReference>
<evidence type="ECO:0000259" key="7">
    <source>
        <dbReference type="PROSITE" id="PS50172"/>
    </source>
</evidence>
<dbReference type="Gene3D" id="3.30.420.10">
    <property type="entry name" value="Ribonuclease H-like superfamily/Ribonuclease H"/>
    <property type="match status" value="1"/>
</dbReference>
<dbReference type="GO" id="GO:0008408">
    <property type="term" value="F:3'-5' exonuclease activity"/>
    <property type="evidence" value="ECO:0007669"/>
    <property type="project" value="TreeGrafter"/>
</dbReference>
<dbReference type="PANTHER" id="PTHR30231:SF41">
    <property type="entry name" value="DNA POLYMERASE III SUBUNIT EPSILON"/>
    <property type="match status" value="1"/>
</dbReference>
<dbReference type="SMART" id="SM00479">
    <property type="entry name" value="EXOIII"/>
    <property type="match status" value="1"/>
</dbReference>
<dbReference type="GO" id="GO:0003676">
    <property type="term" value="F:nucleic acid binding"/>
    <property type="evidence" value="ECO:0007669"/>
    <property type="project" value="InterPro"/>
</dbReference>
<feature type="transmembrane region" description="Helical" evidence="6">
    <location>
        <begin position="30"/>
        <end position="52"/>
    </location>
</feature>
<keyword evidence="2 6" id="KW-0812">Transmembrane</keyword>
<dbReference type="GO" id="GO:0016020">
    <property type="term" value="C:membrane"/>
    <property type="evidence" value="ECO:0007669"/>
    <property type="project" value="UniProtKB-SubCell"/>
</dbReference>
<keyword evidence="3" id="KW-0540">Nuclease</keyword>
<comment type="subcellular location">
    <subcellularLocation>
        <location evidence="1">Membrane</location>
        <topology evidence="1">Multi-pass membrane protein</topology>
    </subcellularLocation>
</comment>
<proteinExistence type="predicted"/>
<evidence type="ECO:0000256" key="4">
    <source>
        <dbReference type="ARBA" id="ARBA00022989"/>
    </source>
</evidence>
<dbReference type="EMBL" id="DXBP01000002">
    <property type="protein sequence ID" value="HIZ41007.1"/>
    <property type="molecule type" value="Genomic_DNA"/>
</dbReference>
<dbReference type="Pfam" id="PF00929">
    <property type="entry name" value="RNase_T"/>
    <property type="match status" value="1"/>
</dbReference>
<evidence type="ECO:0000256" key="6">
    <source>
        <dbReference type="SAM" id="Phobius"/>
    </source>
</evidence>